<comment type="similarity">
    <text evidence="2">Belongs to the ATP12 family.</text>
</comment>
<dbReference type="GO" id="GO:0005739">
    <property type="term" value="C:mitochondrion"/>
    <property type="evidence" value="ECO:0007669"/>
    <property type="project" value="UniProtKB-SubCell"/>
</dbReference>
<dbReference type="InterPro" id="IPR042272">
    <property type="entry name" value="ATP12_ATP_synth-F1-assembly_N"/>
</dbReference>
<dbReference type="Gene3D" id="3.30.2180.10">
    <property type="entry name" value="ATP12-like"/>
    <property type="match status" value="1"/>
</dbReference>
<reference evidence="6 7" key="1">
    <citation type="submission" date="2019-09" db="EMBL/GenBank/DDBJ databases">
        <title>Draft genome of the ectomycorrhizal ascomycete Sphaerosporella brunnea.</title>
        <authorList>
            <consortium name="DOE Joint Genome Institute"/>
            <person name="Benucci G.M."/>
            <person name="Marozzi G."/>
            <person name="Antonielli L."/>
            <person name="Sanchez S."/>
            <person name="Marco P."/>
            <person name="Wang X."/>
            <person name="Falini L.B."/>
            <person name="Barry K."/>
            <person name="Haridas S."/>
            <person name="Lipzen A."/>
            <person name="Labutti K."/>
            <person name="Grigoriev I.V."/>
            <person name="Murat C."/>
            <person name="Martin F."/>
            <person name="Albertini E."/>
            <person name="Donnini D."/>
            <person name="Bonito G."/>
        </authorList>
    </citation>
    <scope>NUCLEOTIDE SEQUENCE [LARGE SCALE GENOMIC DNA]</scope>
    <source>
        <strain evidence="6 7">Sb_GMNB300</strain>
    </source>
</reference>
<organism evidence="6 7">
    <name type="scientific">Sphaerosporella brunnea</name>
    <dbReference type="NCBI Taxonomy" id="1250544"/>
    <lineage>
        <taxon>Eukaryota</taxon>
        <taxon>Fungi</taxon>
        <taxon>Dikarya</taxon>
        <taxon>Ascomycota</taxon>
        <taxon>Pezizomycotina</taxon>
        <taxon>Pezizomycetes</taxon>
        <taxon>Pezizales</taxon>
        <taxon>Pyronemataceae</taxon>
        <taxon>Sphaerosporella</taxon>
    </lineage>
</organism>
<dbReference type="Proteomes" id="UP000326924">
    <property type="component" value="Unassembled WGS sequence"/>
</dbReference>
<dbReference type="GO" id="GO:0033615">
    <property type="term" value="P:mitochondrial proton-transporting ATP synthase complex assembly"/>
    <property type="evidence" value="ECO:0007669"/>
    <property type="project" value="TreeGrafter"/>
</dbReference>
<evidence type="ECO:0000256" key="5">
    <source>
        <dbReference type="ARBA" id="ARBA00023186"/>
    </source>
</evidence>
<proteinExistence type="inferred from homology"/>
<keyword evidence="3" id="KW-0809">Transit peptide</keyword>
<dbReference type="FunCoup" id="A0A5J5EUG2">
    <property type="interactions" value="728"/>
</dbReference>
<evidence type="ECO:0000256" key="1">
    <source>
        <dbReference type="ARBA" id="ARBA00004173"/>
    </source>
</evidence>
<keyword evidence="5" id="KW-0143">Chaperone</keyword>
<gene>
    <name evidence="6" type="ORF">FN846DRAFT_908067</name>
</gene>
<evidence type="ECO:0000256" key="3">
    <source>
        <dbReference type="ARBA" id="ARBA00022946"/>
    </source>
</evidence>
<evidence type="ECO:0000313" key="7">
    <source>
        <dbReference type="Proteomes" id="UP000326924"/>
    </source>
</evidence>
<dbReference type="AlphaFoldDB" id="A0A5J5EUG2"/>
<dbReference type="OrthoDB" id="5322896at2759"/>
<dbReference type="Gene3D" id="1.10.3580.10">
    <property type="entry name" value="ATP12 ATPase"/>
    <property type="match status" value="1"/>
</dbReference>
<dbReference type="PANTHER" id="PTHR21013">
    <property type="entry name" value="ATP SYNTHASE MITOCHONDRIAL F1 COMPLEX ASSEMBLY FACTOR 2/ATP12 PROTEIN, MITOCHONDRIAL PRECURSOR"/>
    <property type="match status" value="1"/>
</dbReference>
<evidence type="ECO:0000313" key="6">
    <source>
        <dbReference type="EMBL" id="KAA8903609.1"/>
    </source>
</evidence>
<accession>A0A5J5EUG2</accession>
<dbReference type="InterPro" id="IPR023335">
    <property type="entry name" value="ATP12_ortho_dom_sf"/>
</dbReference>
<dbReference type="PANTHER" id="PTHR21013:SF10">
    <property type="entry name" value="ATP SYNTHASE MITOCHONDRIAL F1 COMPLEX ASSEMBLY FACTOR 2"/>
    <property type="match status" value="1"/>
</dbReference>
<evidence type="ECO:0000256" key="4">
    <source>
        <dbReference type="ARBA" id="ARBA00023128"/>
    </source>
</evidence>
<evidence type="ECO:0000256" key="2">
    <source>
        <dbReference type="ARBA" id="ARBA00008231"/>
    </source>
</evidence>
<comment type="caution">
    <text evidence="6">The sequence shown here is derived from an EMBL/GenBank/DDBJ whole genome shotgun (WGS) entry which is preliminary data.</text>
</comment>
<protein>
    <submittedName>
        <fullName evidence="6">ATP synthase mitochondrial F1 complex assembly factor 2</fullName>
    </submittedName>
</protein>
<dbReference type="Pfam" id="PF07542">
    <property type="entry name" value="ATP12"/>
    <property type="match status" value="1"/>
</dbReference>
<name>A0A5J5EUG2_9PEZI</name>
<dbReference type="InParanoid" id="A0A5J5EUG2"/>
<comment type="subcellular location">
    <subcellularLocation>
        <location evidence="1">Mitochondrion</location>
    </subcellularLocation>
</comment>
<dbReference type="SUPFAM" id="SSF160909">
    <property type="entry name" value="ATP12-like"/>
    <property type="match status" value="1"/>
</dbReference>
<keyword evidence="4" id="KW-0496">Mitochondrion</keyword>
<sequence>MSSTTRLLSRRLLLARALPRYIHTTPPAQAVALPITAHGPPPSAPIPAASPLAEHRARHKVAAAATKPLRFWKEAHVVETADGLAIHLDKRALKTPLKAPLLVPKSKRLLAAAIALEWSHLRSSADATKSHRIPLTQMTSRAIDMARAEAGGDFSTRQATVKNLIRYLDTDTVLCWAPTTPEHMQDPGRPQLRDLQIGAARPIMEYLSTRVWPGLEIRAVDGDQGLTGPGQPKETREALIAWLNGLDVWALVGFERIVHATKSFVIGARMVAEWRGTGDQTWGVEKAAKAASIEVSYQTSQWGEVEDTHDVEKEDVERQVGAGWLMIVEEP</sequence>
<dbReference type="EMBL" id="VXIS01000116">
    <property type="protein sequence ID" value="KAA8903609.1"/>
    <property type="molecule type" value="Genomic_DNA"/>
</dbReference>
<dbReference type="InterPro" id="IPR011419">
    <property type="entry name" value="ATP12_ATP_synth-F1-assembly"/>
</dbReference>
<keyword evidence="7" id="KW-1185">Reference proteome</keyword>